<protein>
    <recommendedName>
        <fullName evidence="12">Pectate lyase superfamily protein domain-containing protein</fullName>
    </recommendedName>
</protein>
<evidence type="ECO:0000256" key="9">
    <source>
        <dbReference type="SAM" id="MobiDB-lite"/>
    </source>
</evidence>
<name>A0AAV6XXR0_9LAMI</name>
<evidence type="ECO:0000256" key="2">
    <source>
        <dbReference type="ARBA" id="ARBA00008834"/>
    </source>
</evidence>
<keyword evidence="5 8" id="KW-0378">Hydrolase</keyword>
<evidence type="ECO:0000256" key="6">
    <source>
        <dbReference type="ARBA" id="ARBA00023295"/>
    </source>
</evidence>
<feature type="compositionally biased region" description="Polar residues" evidence="9">
    <location>
        <begin position="40"/>
        <end position="63"/>
    </location>
</feature>
<accession>A0AAV6XXR0</accession>
<evidence type="ECO:0000256" key="5">
    <source>
        <dbReference type="ARBA" id="ARBA00022801"/>
    </source>
</evidence>
<keyword evidence="7" id="KW-0961">Cell wall biogenesis/degradation</keyword>
<evidence type="ECO:0000256" key="7">
    <source>
        <dbReference type="ARBA" id="ARBA00023316"/>
    </source>
</evidence>
<keyword evidence="3" id="KW-0134">Cell wall</keyword>
<evidence type="ECO:0000313" key="11">
    <source>
        <dbReference type="Proteomes" id="UP000826271"/>
    </source>
</evidence>
<dbReference type="GO" id="GO:0071555">
    <property type="term" value="P:cell wall organization"/>
    <property type="evidence" value="ECO:0007669"/>
    <property type="project" value="UniProtKB-KW"/>
</dbReference>
<feature type="region of interest" description="Disordered" evidence="9">
    <location>
        <begin position="1"/>
        <end position="68"/>
    </location>
</feature>
<evidence type="ECO:0000313" key="10">
    <source>
        <dbReference type="EMBL" id="KAG8387213.1"/>
    </source>
</evidence>
<evidence type="ECO:0000256" key="4">
    <source>
        <dbReference type="ARBA" id="ARBA00022525"/>
    </source>
</evidence>
<reference evidence="10" key="1">
    <citation type="submission" date="2019-10" db="EMBL/GenBank/DDBJ databases">
        <authorList>
            <person name="Zhang R."/>
            <person name="Pan Y."/>
            <person name="Wang J."/>
            <person name="Ma R."/>
            <person name="Yu S."/>
        </authorList>
    </citation>
    <scope>NUCLEOTIDE SEQUENCE</scope>
    <source>
        <strain evidence="10">LA-IB0</strain>
        <tissue evidence="10">Leaf</tissue>
    </source>
</reference>
<dbReference type="InterPro" id="IPR011050">
    <property type="entry name" value="Pectin_lyase_fold/virulence"/>
</dbReference>
<dbReference type="GO" id="GO:0004650">
    <property type="term" value="F:polygalacturonase activity"/>
    <property type="evidence" value="ECO:0007669"/>
    <property type="project" value="InterPro"/>
</dbReference>
<gene>
    <name evidence="10" type="ORF">BUALT_Bualt03G0229900</name>
</gene>
<dbReference type="EMBL" id="WHWC01000003">
    <property type="protein sequence ID" value="KAG8387213.1"/>
    <property type="molecule type" value="Genomic_DNA"/>
</dbReference>
<comment type="caution">
    <text evidence="10">The sequence shown here is derived from an EMBL/GenBank/DDBJ whole genome shotgun (WGS) entry which is preliminary data.</text>
</comment>
<proteinExistence type="inferred from homology"/>
<dbReference type="InterPro" id="IPR012334">
    <property type="entry name" value="Pectin_lyas_fold"/>
</dbReference>
<dbReference type="InterPro" id="IPR000743">
    <property type="entry name" value="Glyco_hydro_28"/>
</dbReference>
<organism evidence="10 11">
    <name type="scientific">Buddleja alternifolia</name>
    <dbReference type="NCBI Taxonomy" id="168488"/>
    <lineage>
        <taxon>Eukaryota</taxon>
        <taxon>Viridiplantae</taxon>
        <taxon>Streptophyta</taxon>
        <taxon>Embryophyta</taxon>
        <taxon>Tracheophyta</taxon>
        <taxon>Spermatophyta</taxon>
        <taxon>Magnoliopsida</taxon>
        <taxon>eudicotyledons</taxon>
        <taxon>Gunneridae</taxon>
        <taxon>Pentapetalae</taxon>
        <taxon>asterids</taxon>
        <taxon>lamiids</taxon>
        <taxon>Lamiales</taxon>
        <taxon>Scrophulariaceae</taxon>
        <taxon>Buddlejeae</taxon>
        <taxon>Buddleja</taxon>
    </lineage>
</organism>
<evidence type="ECO:0008006" key="12">
    <source>
        <dbReference type="Google" id="ProtNLM"/>
    </source>
</evidence>
<keyword evidence="6 8" id="KW-0326">Glycosidase</keyword>
<evidence type="ECO:0000256" key="1">
    <source>
        <dbReference type="ARBA" id="ARBA00004191"/>
    </source>
</evidence>
<dbReference type="Proteomes" id="UP000826271">
    <property type="component" value="Unassembled WGS sequence"/>
</dbReference>
<keyword evidence="4" id="KW-0964">Secreted</keyword>
<comment type="subcellular location">
    <subcellularLocation>
        <location evidence="1">Secreted</location>
        <location evidence="1">Cell wall</location>
    </subcellularLocation>
</comment>
<dbReference type="Pfam" id="PF00295">
    <property type="entry name" value="Glyco_hydro_28"/>
    <property type="match status" value="1"/>
</dbReference>
<dbReference type="SUPFAM" id="SSF51126">
    <property type="entry name" value="Pectin lyase-like"/>
    <property type="match status" value="1"/>
</dbReference>
<dbReference type="PANTHER" id="PTHR31375">
    <property type="match status" value="1"/>
</dbReference>
<keyword evidence="11" id="KW-1185">Reference proteome</keyword>
<dbReference type="GO" id="GO:0005975">
    <property type="term" value="P:carbohydrate metabolic process"/>
    <property type="evidence" value="ECO:0007669"/>
    <property type="project" value="InterPro"/>
</dbReference>
<evidence type="ECO:0000256" key="8">
    <source>
        <dbReference type="RuleBase" id="RU361169"/>
    </source>
</evidence>
<dbReference type="AlphaFoldDB" id="A0AAV6XXR0"/>
<comment type="similarity">
    <text evidence="2 8">Belongs to the glycosyl hydrolase 28 family.</text>
</comment>
<evidence type="ECO:0000256" key="3">
    <source>
        <dbReference type="ARBA" id="ARBA00022512"/>
    </source>
</evidence>
<sequence>MQSDSEATMGNPRPSFEVGSGSAAKGPTTIPLEAMDVNKENSNTKGDNPQNTWNSNNLRQSWNRKPVTPAFYTGEGEDDDFFDKAELSEDEVDDSVPAYTIPDEDIRVMATPYHRALVMKFDHHRPPDDGNEDMLSSDEESVEEVDISKIDAYSGGMGYSDGVHAEFHGDLATNTALTTTNNFVVTDYGATPDGTKDNSKEFLSAWKKACQTKGGTISIPQGTYFVSGADFEGPCKGQTHFYTNATLKASSDPSSLQLDYWILFNNVDSLTISGNGTFDGNGASAWGRTKCSGSSCKQLPSVSVLIHEYMS</sequence>
<dbReference type="Gene3D" id="2.160.20.10">
    <property type="entry name" value="Single-stranded right-handed beta-helix, Pectin lyase-like"/>
    <property type="match status" value="1"/>
</dbReference>